<protein>
    <submittedName>
        <fullName evidence="3">DNA-repair XRCC1</fullName>
    </submittedName>
</protein>
<evidence type="ECO:0000256" key="1">
    <source>
        <dbReference type="SAM" id="MobiDB-lite"/>
    </source>
</evidence>
<dbReference type="InterPro" id="IPR001357">
    <property type="entry name" value="BRCT_dom"/>
</dbReference>
<dbReference type="SMART" id="SM00292">
    <property type="entry name" value="BRCT"/>
    <property type="match status" value="1"/>
</dbReference>
<feature type="compositionally biased region" description="Polar residues" evidence="1">
    <location>
        <begin position="177"/>
        <end position="186"/>
    </location>
</feature>
<dbReference type="SUPFAM" id="SSF52113">
    <property type="entry name" value="BRCT domain"/>
    <property type="match status" value="1"/>
</dbReference>
<dbReference type="Gene3D" id="3.40.50.10190">
    <property type="entry name" value="BRCT domain"/>
    <property type="match status" value="1"/>
</dbReference>
<dbReference type="AlphaFoldDB" id="A0A8S0S831"/>
<feature type="region of interest" description="Disordered" evidence="1">
    <location>
        <begin position="327"/>
        <end position="350"/>
    </location>
</feature>
<organism evidence="3 4">
    <name type="scientific">Olea europaea subsp. europaea</name>
    <dbReference type="NCBI Taxonomy" id="158383"/>
    <lineage>
        <taxon>Eukaryota</taxon>
        <taxon>Viridiplantae</taxon>
        <taxon>Streptophyta</taxon>
        <taxon>Embryophyta</taxon>
        <taxon>Tracheophyta</taxon>
        <taxon>Spermatophyta</taxon>
        <taxon>Magnoliopsida</taxon>
        <taxon>eudicotyledons</taxon>
        <taxon>Gunneridae</taxon>
        <taxon>Pentapetalae</taxon>
        <taxon>asterids</taxon>
        <taxon>lamiids</taxon>
        <taxon>Lamiales</taxon>
        <taxon>Oleaceae</taxon>
        <taxon>Oleeae</taxon>
        <taxon>Olea</taxon>
    </lineage>
</organism>
<keyword evidence="4" id="KW-1185">Reference proteome</keyword>
<reference evidence="3 4" key="1">
    <citation type="submission" date="2019-12" db="EMBL/GenBank/DDBJ databases">
        <authorList>
            <person name="Alioto T."/>
            <person name="Alioto T."/>
            <person name="Gomez Garrido J."/>
        </authorList>
    </citation>
    <scope>NUCLEOTIDE SEQUENCE [LARGE SCALE GENOMIC DNA]</scope>
</reference>
<evidence type="ECO:0000313" key="4">
    <source>
        <dbReference type="Proteomes" id="UP000594638"/>
    </source>
</evidence>
<dbReference type="PROSITE" id="PS50172">
    <property type="entry name" value="BRCT"/>
    <property type="match status" value="1"/>
</dbReference>
<feature type="region of interest" description="Disordered" evidence="1">
    <location>
        <begin position="170"/>
        <end position="206"/>
    </location>
</feature>
<accession>A0A8S0S831</accession>
<feature type="region of interest" description="Disordered" evidence="1">
    <location>
        <begin position="1"/>
        <end position="64"/>
    </location>
</feature>
<proteinExistence type="predicted"/>
<dbReference type="Proteomes" id="UP000594638">
    <property type="component" value="Unassembled WGS sequence"/>
</dbReference>
<evidence type="ECO:0000259" key="2">
    <source>
        <dbReference type="PROSITE" id="PS50172"/>
    </source>
</evidence>
<sequence>MSELKTSPDDKTGKKRNLPSWMSSRGEENDDDENTKQARIHSKGKKDQNALHTQPGHQEESSSVAYSGATTFSKLMEGVVFVLSGVVNPERGVLRSQMLEMGADYQPDWNSKCTLLICAFPNTPEFCQVEADCGTIVSKDWVSLCYDQRKLVDIETYLLHAGKPWKRKGVLDEARQDTGQSTSRKSTIPEEKKLHSNPTTSASSKITDCFPPSEVKKWAIEDLTKTISWLENQEEKPELSEIKKIASEGILTCLQDAIESLKQGQDIQHIAEQWACIPRVVEEIAKFDDNYGDQDSLHKEDLQRQAISCKQIYELEYSKMDDDISIKKKTSKTKRSESGNMKKTLVRDDTAYDSDETVEMTEEEIDEAYNTVARVFANAKEVSP</sequence>
<feature type="domain" description="BRCT" evidence="2">
    <location>
        <begin position="71"/>
        <end position="159"/>
    </location>
</feature>
<gene>
    <name evidence="3" type="ORF">OLEA9_A117399</name>
</gene>
<dbReference type="Pfam" id="PF00533">
    <property type="entry name" value="BRCT"/>
    <property type="match status" value="1"/>
</dbReference>
<dbReference type="PANTHER" id="PTHR11370:SF5">
    <property type="entry name" value="DNA REPAIR PROTEIN XRCC1"/>
    <property type="match status" value="1"/>
</dbReference>
<dbReference type="OrthoDB" id="25840at2759"/>
<evidence type="ECO:0000313" key="3">
    <source>
        <dbReference type="EMBL" id="CAA2987275.1"/>
    </source>
</evidence>
<feature type="compositionally biased region" description="Basic and acidic residues" evidence="1">
    <location>
        <begin position="1"/>
        <end position="12"/>
    </location>
</feature>
<feature type="compositionally biased region" description="Polar residues" evidence="1">
    <location>
        <begin position="50"/>
        <end position="64"/>
    </location>
</feature>
<feature type="compositionally biased region" description="Polar residues" evidence="1">
    <location>
        <begin position="196"/>
        <end position="206"/>
    </location>
</feature>
<dbReference type="PANTHER" id="PTHR11370">
    <property type="entry name" value="DNA-REPAIR PROTEIN XRCC1"/>
    <property type="match status" value="1"/>
</dbReference>
<dbReference type="EMBL" id="CACTIH010003911">
    <property type="protein sequence ID" value="CAA2987275.1"/>
    <property type="molecule type" value="Genomic_DNA"/>
</dbReference>
<name>A0A8S0S831_OLEEU</name>
<comment type="caution">
    <text evidence="3">The sequence shown here is derived from an EMBL/GenBank/DDBJ whole genome shotgun (WGS) entry which is preliminary data.</text>
</comment>
<dbReference type="Gramene" id="OE9A117399T1">
    <property type="protein sequence ID" value="OE9A117399C1"/>
    <property type="gene ID" value="OE9A117399"/>
</dbReference>
<dbReference type="InterPro" id="IPR036420">
    <property type="entry name" value="BRCT_dom_sf"/>
</dbReference>